<sequence>MLKVLEDAPAHAYFILCTTDPQKIIPTVRNRCMQFEVQSLNDKELIGLMADVLGRLDIQGFPQDALREIAVVADGCPRQALMILDKVVDMEDSEMMSAIEQMRYGADKGVPDLCRALLAGKKWPEIVKILKQMDLSNNALEGVRLGVMGYMANVLLGAKGMSPEAVTAALVIDYFEKPWYNMGRAGLVKACFGAVVGDK</sequence>
<organism evidence="1">
    <name type="scientific">viral metagenome</name>
    <dbReference type="NCBI Taxonomy" id="1070528"/>
    <lineage>
        <taxon>unclassified sequences</taxon>
        <taxon>metagenomes</taxon>
        <taxon>organismal metagenomes</taxon>
    </lineage>
</organism>
<gene>
    <name evidence="1" type="ORF">MM415B01502_0024</name>
</gene>
<protein>
    <submittedName>
        <fullName evidence="1">Putative DNA polymerase</fullName>
    </submittedName>
</protein>
<dbReference type="InterPro" id="IPR027417">
    <property type="entry name" value="P-loop_NTPase"/>
</dbReference>
<dbReference type="Gene3D" id="3.40.50.300">
    <property type="entry name" value="P-loop containing nucleotide triphosphate hydrolases"/>
    <property type="match status" value="1"/>
</dbReference>
<dbReference type="SUPFAM" id="SSF52540">
    <property type="entry name" value="P-loop containing nucleoside triphosphate hydrolases"/>
    <property type="match status" value="1"/>
</dbReference>
<name>A0A6M3ILE8_9ZZZZ</name>
<evidence type="ECO:0000313" key="1">
    <source>
        <dbReference type="EMBL" id="QJA58111.1"/>
    </source>
</evidence>
<accession>A0A6M3ILE8</accession>
<dbReference type="EMBL" id="MT141308">
    <property type="protein sequence ID" value="QJA58111.1"/>
    <property type="molecule type" value="Genomic_DNA"/>
</dbReference>
<dbReference type="GO" id="GO:0006261">
    <property type="term" value="P:DNA-templated DNA replication"/>
    <property type="evidence" value="ECO:0007669"/>
    <property type="project" value="TreeGrafter"/>
</dbReference>
<dbReference type="AlphaFoldDB" id="A0A6M3ILE8"/>
<dbReference type="PANTHER" id="PTHR11669:SF0">
    <property type="entry name" value="PROTEIN STICHEL-LIKE 2"/>
    <property type="match status" value="1"/>
</dbReference>
<dbReference type="Pfam" id="PF13177">
    <property type="entry name" value="DNA_pol3_delta2"/>
    <property type="match status" value="1"/>
</dbReference>
<reference evidence="1" key="1">
    <citation type="submission" date="2020-03" db="EMBL/GenBank/DDBJ databases">
        <title>The deep terrestrial virosphere.</title>
        <authorList>
            <person name="Holmfeldt K."/>
            <person name="Nilsson E."/>
            <person name="Simone D."/>
            <person name="Lopez-Fernandez M."/>
            <person name="Wu X."/>
            <person name="de Brujin I."/>
            <person name="Lundin D."/>
            <person name="Andersson A."/>
            <person name="Bertilsson S."/>
            <person name="Dopson M."/>
        </authorList>
    </citation>
    <scope>NUCLEOTIDE SEQUENCE</scope>
    <source>
        <strain evidence="1">MM415B01502</strain>
    </source>
</reference>
<dbReference type="InterPro" id="IPR050238">
    <property type="entry name" value="DNA_Rep/Repair_Clamp_Loader"/>
</dbReference>
<dbReference type="PANTHER" id="PTHR11669">
    <property type="entry name" value="REPLICATION FACTOR C / DNA POLYMERASE III GAMMA-TAU SUBUNIT"/>
    <property type="match status" value="1"/>
</dbReference>
<proteinExistence type="predicted"/>